<dbReference type="EMBL" id="WNKX01000003">
    <property type="protein sequence ID" value="MTW10118.1"/>
    <property type="molecule type" value="Genomic_DNA"/>
</dbReference>
<evidence type="ECO:0000313" key="3">
    <source>
        <dbReference type="Proteomes" id="UP000472320"/>
    </source>
</evidence>
<organism evidence="2 3">
    <name type="scientific">Massilia eburnea</name>
    <dbReference type="NCBI Taxonomy" id="1776165"/>
    <lineage>
        <taxon>Bacteria</taxon>
        <taxon>Pseudomonadati</taxon>
        <taxon>Pseudomonadota</taxon>
        <taxon>Betaproteobacteria</taxon>
        <taxon>Burkholderiales</taxon>
        <taxon>Oxalobacteraceae</taxon>
        <taxon>Telluria group</taxon>
        <taxon>Massilia</taxon>
    </lineage>
</organism>
<comment type="caution">
    <text evidence="2">The sequence shown here is derived from an EMBL/GenBank/DDBJ whole genome shotgun (WGS) entry which is preliminary data.</text>
</comment>
<dbReference type="Proteomes" id="UP000472320">
    <property type="component" value="Unassembled WGS sequence"/>
</dbReference>
<evidence type="ECO:0000256" key="1">
    <source>
        <dbReference type="SAM" id="MobiDB-lite"/>
    </source>
</evidence>
<accession>A0A6L6QC76</accession>
<proteinExistence type="predicted"/>
<dbReference type="AlphaFoldDB" id="A0A6L6QC76"/>
<dbReference type="RefSeq" id="WP_155453055.1">
    <property type="nucleotide sequence ID" value="NZ_WNKX01000003.1"/>
</dbReference>
<protein>
    <submittedName>
        <fullName evidence="2">Uncharacterized protein</fullName>
    </submittedName>
</protein>
<gene>
    <name evidence="2" type="ORF">GM658_05840</name>
</gene>
<feature type="region of interest" description="Disordered" evidence="1">
    <location>
        <begin position="124"/>
        <end position="148"/>
    </location>
</feature>
<evidence type="ECO:0000313" key="2">
    <source>
        <dbReference type="EMBL" id="MTW10118.1"/>
    </source>
</evidence>
<dbReference type="OrthoDB" id="8810628at2"/>
<name>A0A6L6QC76_9BURK</name>
<keyword evidence="3" id="KW-1185">Reference proteome</keyword>
<sequence>MEKEIRRGSKSDRWTSREEERVWVQFYRKAGDPVIAADLIEQLESDREVKARHFGLYLRCRQSLRQGKARRARAKHVARAFHLVGRLLIGWPIEVIRDGLGFLGAVTVAWAGTDEPAVRQMRKFRRNGKADKSNAAPEEAVKAKAKQA</sequence>
<reference evidence="2 3" key="1">
    <citation type="submission" date="2019-11" db="EMBL/GenBank/DDBJ databases">
        <title>Type strains purchased from KCTC, JCM and DSMZ.</title>
        <authorList>
            <person name="Lu H."/>
        </authorList>
    </citation>
    <scope>NUCLEOTIDE SEQUENCE [LARGE SCALE GENOMIC DNA]</scope>
    <source>
        <strain evidence="2 3">JCM 31587</strain>
    </source>
</reference>